<dbReference type="OrthoDB" id="1708823at2759"/>
<gene>
    <name evidence="2" type="ORF">A7U60_g3750</name>
</gene>
<dbReference type="GO" id="GO:0005737">
    <property type="term" value="C:cytoplasm"/>
    <property type="evidence" value="ECO:0007669"/>
    <property type="project" value="TreeGrafter"/>
</dbReference>
<dbReference type="SUPFAM" id="SSF69572">
    <property type="entry name" value="Activating enzymes of the ubiquitin-like proteins"/>
    <property type="match status" value="1"/>
</dbReference>
<organism evidence="2 3">
    <name type="scientific">Sanghuangporus baumii</name>
    <name type="common">Phellinus baumii</name>
    <dbReference type="NCBI Taxonomy" id="108892"/>
    <lineage>
        <taxon>Eukaryota</taxon>
        <taxon>Fungi</taxon>
        <taxon>Dikarya</taxon>
        <taxon>Basidiomycota</taxon>
        <taxon>Agaricomycotina</taxon>
        <taxon>Agaricomycetes</taxon>
        <taxon>Hymenochaetales</taxon>
        <taxon>Hymenochaetaceae</taxon>
        <taxon>Sanghuangporus</taxon>
    </lineage>
</organism>
<accession>A0A9Q5HZT0</accession>
<reference evidence="2" key="1">
    <citation type="submission" date="2016-06" db="EMBL/GenBank/DDBJ databases">
        <title>Draft Genome sequence of the fungus Inonotus baumii.</title>
        <authorList>
            <person name="Zhu H."/>
            <person name="Lin W."/>
        </authorList>
    </citation>
    <scope>NUCLEOTIDE SEQUENCE</scope>
    <source>
        <strain evidence="2">821</strain>
    </source>
</reference>
<dbReference type="AlphaFoldDB" id="A0A9Q5HZT0"/>
<dbReference type="InterPro" id="IPR045886">
    <property type="entry name" value="ThiF/MoeB/HesA"/>
</dbReference>
<dbReference type="PANTHER" id="PTHR10953">
    <property type="entry name" value="UBIQUITIN-ACTIVATING ENZYME E1"/>
    <property type="match status" value="1"/>
</dbReference>
<feature type="domain" description="THIF-type NAD/FAD binding fold" evidence="1">
    <location>
        <begin position="24"/>
        <end position="285"/>
    </location>
</feature>
<proteinExistence type="predicted"/>
<name>A0A9Q5HZT0_SANBA</name>
<dbReference type="GO" id="GO:0019948">
    <property type="term" value="F:SUMO activating enzyme activity"/>
    <property type="evidence" value="ECO:0007669"/>
    <property type="project" value="TreeGrafter"/>
</dbReference>
<sequence length="290" mass="31588">MLSDPSVVSKTVPLQITEDEAAVYDRQIRLWGLDAQQRMRNATIMIVGLKGVATETAKNLVLAGIGKLIVVDEKDVSEEDLGADFFLREEDVGKKRVDAAKPRIESLNPLVTVETIPSLASLEPGVMQASLEDVDLVCVTDLDRNTMGYVRPKRSWQARQENTDILPLKNRTTTVLLGEAESTLWEFQARHDGALLTENDGREIGRIADALFSAAKINKRVLQAIPQDISESLAATAAHEFSPVCAVVGGMLAQDMLKALAGRDPPIANLFVFDGNTGHGSVCRMNMPLP</sequence>
<dbReference type="EMBL" id="LNZH02000165">
    <property type="protein sequence ID" value="OCB89067.1"/>
    <property type="molecule type" value="Genomic_DNA"/>
</dbReference>
<comment type="caution">
    <text evidence="2">The sequence shown here is derived from an EMBL/GenBank/DDBJ whole genome shotgun (WGS) entry which is preliminary data.</text>
</comment>
<dbReference type="InterPro" id="IPR035985">
    <property type="entry name" value="Ubiquitin-activating_enz"/>
</dbReference>
<dbReference type="PANTHER" id="PTHR10953:SF162">
    <property type="entry name" value="SUMO-ACTIVATING ENZYME SUBUNIT 1"/>
    <property type="match status" value="1"/>
</dbReference>
<dbReference type="Pfam" id="PF00899">
    <property type="entry name" value="ThiF"/>
    <property type="match status" value="1"/>
</dbReference>
<dbReference type="GO" id="GO:0016925">
    <property type="term" value="P:protein sumoylation"/>
    <property type="evidence" value="ECO:0007669"/>
    <property type="project" value="TreeGrafter"/>
</dbReference>
<keyword evidence="3" id="KW-1185">Reference proteome</keyword>
<dbReference type="Gene3D" id="3.40.50.720">
    <property type="entry name" value="NAD(P)-binding Rossmann-like Domain"/>
    <property type="match status" value="1"/>
</dbReference>
<evidence type="ECO:0000313" key="3">
    <source>
        <dbReference type="Proteomes" id="UP000757232"/>
    </source>
</evidence>
<dbReference type="GO" id="GO:0031510">
    <property type="term" value="C:SUMO activating enzyme complex"/>
    <property type="evidence" value="ECO:0007669"/>
    <property type="project" value="TreeGrafter"/>
</dbReference>
<protein>
    <recommendedName>
        <fullName evidence="1">THIF-type NAD/FAD binding fold domain-containing protein</fullName>
    </recommendedName>
</protein>
<dbReference type="Proteomes" id="UP000757232">
    <property type="component" value="Unassembled WGS sequence"/>
</dbReference>
<evidence type="ECO:0000313" key="2">
    <source>
        <dbReference type="EMBL" id="OCB89067.1"/>
    </source>
</evidence>
<evidence type="ECO:0000259" key="1">
    <source>
        <dbReference type="Pfam" id="PF00899"/>
    </source>
</evidence>
<dbReference type="InterPro" id="IPR000594">
    <property type="entry name" value="ThiF_NAD_FAD-bd"/>
</dbReference>